<comment type="caution">
    <text evidence="2">The sequence shown here is derived from an EMBL/GenBank/DDBJ whole genome shotgun (WGS) entry which is preliminary data.</text>
</comment>
<evidence type="ECO:0000313" key="2">
    <source>
        <dbReference type="EMBL" id="KAK1291484.1"/>
    </source>
</evidence>
<proteinExistence type="predicted"/>
<evidence type="ECO:0000313" key="3">
    <source>
        <dbReference type="Proteomes" id="UP001180020"/>
    </source>
</evidence>
<dbReference type="AlphaFoldDB" id="A0AAV9CSV3"/>
<reference evidence="2" key="2">
    <citation type="submission" date="2023-06" db="EMBL/GenBank/DDBJ databases">
        <authorList>
            <person name="Ma L."/>
            <person name="Liu K.-W."/>
            <person name="Li Z."/>
            <person name="Hsiao Y.-Y."/>
            <person name="Qi Y."/>
            <person name="Fu T."/>
            <person name="Tang G."/>
            <person name="Zhang D."/>
            <person name="Sun W.-H."/>
            <person name="Liu D.-K."/>
            <person name="Li Y."/>
            <person name="Chen G.-Z."/>
            <person name="Liu X.-D."/>
            <person name="Liao X.-Y."/>
            <person name="Jiang Y.-T."/>
            <person name="Yu X."/>
            <person name="Hao Y."/>
            <person name="Huang J."/>
            <person name="Zhao X.-W."/>
            <person name="Ke S."/>
            <person name="Chen Y.-Y."/>
            <person name="Wu W.-L."/>
            <person name="Hsu J.-L."/>
            <person name="Lin Y.-F."/>
            <person name="Huang M.-D."/>
            <person name="Li C.-Y."/>
            <person name="Huang L."/>
            <person name="Wang Z.-W."/>
            <person name="Zhao X."/>
            <person name="Zhong W.-Y."/>
            <person name="Peng D.-H."/>
            <person name="Ahmad S."/>
            <person name="Lan S."/>
            <person name="Zhang J.-S."/>
            <person name="Tsai W.-C."/>
            <person name="Van De Peer Y."/>
            <person name="Liu Z.-J."/>
        </authorList>
    </citation>
    <scope>NUCLEOTIDE SEQUENCE</scope>
    <source>
        <strain evidence="2">CP</strain>
        <tissue evidence="2">Leaves</tissue>
    </source>
</reference>
<protein>
    <submittedName>
        <fullName evidence="2">Uncharacterized protein</fullName>
    </submittedName>
</protein>
<dbReference type="EMBL" id="JAUJYO010000017">
    <property type="protein sequence ID" value="KAK1291484.1"/>
    <property type="molecule type" value="Genomic_DNA"/>
</dbReference>
<feature type="compositionally biased region" description="Gly residues" evidence="1">
    <location>
        <begin position="35"/>
        <end position="50"/>
    </location>
</feature>
<reference evidence="2" key="1">
    <citation type="journal article" date="2023" name="Nat. Commun.">
        <title>Diploid and tetraploid genomes of Acorus and the evolution of monocots.</title>
        <authorList>
            <person name="Ma L."/>
            <person name="Liu K.W."/>
            <person name="Li Z."/>
            <person name="Hsiao Y.Y."/>
            <person name="Qi Y."/>
            <person name="Fu T."/>
            <person name="Tang G.D."/>
            <person name="Zhang D."/>
            <person name="Sun W.H."/>
            <person name="Liu D.K."/>
            <person name="Li Y."/>
            <person name="Chen G.Z."/>
            <person name="Liu X.D."/>
            <person name="Liao X.Y."/>
            <person name="Jiang Y.T."/>
            <person name="Yu X."/>
            <person name="Hao Y."/>
            <person name="Huang J."/>
            <person name="Zhao X.W."/>
            <person name="Ke S."/>
            <person name="Chen Y.Y."/>
            <person name="Wu W.L."/>
            <person name="Hsu J.L."/>
            <person name="Lin Y.F."/>
            <person name="Huang M.D."/>
            <person name="Li C.Y."/>
            <person name="Huang L."/>
            <person name="Wang Z.W."/>
            <person name="Zhao X."/>
            <person name="Zhong W.Y."/>
            <person name="Peng D.H."/>
            <person name="Ahmad S."/>
            <person name="Lan S."/>
            <person name="Zhang J.S."/>
            <person name="Tsai W.C."/>
            <person name="Van de Peer Y."/>
            <person name="Liu Z.J."/>
        </authorList>
    </citation>
    <scope>NUCLEOTIDE SEQUENCE</scope>
    <source>
        <strain evidence="2">CP</strain>
    </source>
</reference>
<sequence>MELAAVKGKAVVTVKASKMERQREIKAGGRKEQGGPSGAAAGGIRGGGGRAFSERRPAILEEGWGGKVESHTSGGLPVATPVVGKEKTVVQGMVPVESKQTMGVEDRCDSKRKGLDRLVGSEAGGRWWSGLGFLLWR</sequence>
<gene>
    <name evidence="2" type="ORF">QJS10_CPB17g00907</name>
</gene>
<accession>A0AAV9CSV3</accession>
<keyword evidence="3" id="KW-1185">Reference proteome</keyword>
<feature type="compositionally biased region" description="Basic and acidic residues" evidence="1">
    <location>
        <begin position="20"/>
        <end position="33"/>
    </location>
</feature>
<organism evidence="2 3">
    <name type="scientific">Acorus calamus</name>
    <name type="common">Sweet flag</name>
    <dbReference type="NCBI Taxonomy" id="4465"/>
    <lineage>
        <taxon>Eukaryota</taxon>
        <taxon>Viridiplantae</taxon>
        <taxon>Streptophyta</taxon>
        <taxon>Embryophyta</taxon>
        <taxon>Tracheophyta</taxon>
        <taxon>Spermatophyta</taxon>
        <taxon>Magnoliopsida</taxon>
        <taxon>Liliopsida</taxon>
        <taxon>Acoraceae</taxon>
        <taxon>Acorus</taxon>
    </lineage>
</organism>
<evidence type="ECO:0000256" key="1">
    <source>
        <dbReference type="SAM" id="MobiDB-lite"/>
    </source>
</evidence>
<name>A0AAV9CSV3_ACOCL</name>
<feature type="region of interest" description="Disordered" evidence="1">
    <location>
        <begin position="20"/>
        <end position="51"/>
    </location>
</feature>
<dbReference type="Proteomes" id="UP001180020">
    <property type="component" value="Unassembled WGS sequence"/>
</dbReference>